<dbReference type="PANTHER" id="PTHR12131">
    <property type="entry name" value="ATP-DEPENDENT RNA AND DNA HELICASE"/>
    <property type="match status" value="1"/>
</dbReference>
<organism evidence="8 9">
    <name type="scientific">Kingdonia uniflora</name>
    <dbReference type="NCBI Taxonomy" id="39325"/>
    <lineage>
        <taxon>Eukaryota</taxon>
        <taxon>Viridiplantae</taxon>
        <taxon>Streptophyta</taxon>
        <taxon>Embryophyta</taxon>
        <taxon>Tracheophyta</taxon>
        <taxon>Spermatophyta</taxon>
        <taxon>Magnoliopsida</taxon>
        <taxon>Ranunculales</taxon>
        <taxon>Circaeasteraceae</taxon>
        <taxon>Kingdonia</taxon>
    </lineage>
</organism>
<name>A0A7J7MGV8_9MAGN</name>
<dbReference type="PANTHER" id="PTHR12131:SF7">
    <property type="entry name" value="EXOSOME RNA HELICASE MTR4"/>
    <property type="match status" value="1"/>
</dbReference>
<reference evidence="8 9" key="1">
    <citation type="journal article" date="2020" name="IScience">
        <title>Genome Sequencing of the Endangered Kingdonia uniflora (Circaeasteraceae, Ranunculales) Reveals Potential Mechanisms of Evolutionary Specialization.</title>
        <authorList>
            <person name="Sun Y."/>
            <person name="Deng T."/>
            <person name="Zhang A."/>
            <person name="Moore M.J."/>
            <person name="Landis J.B."/>
            <person name="Lin N."/>
            <person name="Zhang H."/>
            <person name="Zhang X."/>
            <person name="Huang J."/>
            <person name="Zhang X."/>
            <person name="Sun H."/>
            <person name="Wang H."/>
        </authorList>
    </citation>
    <scope>NUCLEOTIDE SEQUENCE [LARGE SCALE GENOMIC DNA]</scope>
    <source>
        <strain evidence="8">TB1705</strain>
        <tissue evidence="8">Leaf</tissue>
    </source>
</reference>
<dbReference type="SUPFAM" id="SSF52540">
    <property type="entry name" value="P-loop containing nucleoside triphosphate hydrolases"/>
    <property type="match status" value="1"/>
</dbReference>
<keyword evidence="4" id="KW-0067">ATP-binding</keyword>
<dbReference type="OrthoDB" id="64767at2759"/>
<keyword evidence="1" id="KW-0547">Nucleotide-binding</keyword>
<evidence type="ECO:0000313" key="8">
    <source>
        <dbReference type="EMBL" id="KAF6154149.1"/>
    </source>
</evidence>
<keyword evidence="9" id="KW-1185">Reference proteome</keyword>
<keyword evidence="3" id="KW-0347">Helicase</keyword>
<dbReference type="EMBL" id="JACGCM010001511">
    <property type="protein sequence ID" value="KAF6154149.1"/>
    <property type="molecule type" value="Genomic_DNA"/>
</dbReference>
<evidence type="ECO:0000259" key="6">
    <source>
        <dbReference type="Pfam" id="PF00270"/>
    </source>
</evidence>
<dbReference type="GO" id="GO:0005524">
    <property type="term" value="F:ATP binding"/>
    <property type="evidence" value="ECO:0007669"/>
    <property type="project" value="UniProtKB-KW"/>
</dbReference>
<dbReference type="GO" id="GO:0005634">
    <property type="term" value="C:nucleus"/>
    <property type="evidence" value="ECO:0007669"/>
    <property type="project" value="TreeGrafter"/>
</dbReference>
<dbReference type="Proteomes" id="UP000541444">
    <property type="component" value="Unassembled WGS sequence"/>
</dbReference>
<dbReference type="AlphaFoldDB" id="A0A7J7MGV8"/>
<gene>
    <name evidence="8" type="ORF">GIB67_016401</name>
</gene>
<dbReference type="Pfam" id="PF00270">
    <property type="entry name" value="DEAD"/>
    <property type="match status" value="1"/>
</dbReference>
<dbReference type="GO" id="GO:0000460">
    <property type="term" value="P:maturation of 5.8S rRNA"/>
    <property type="evidence" value="ECO:0007669"/>
    <property type="project" value="TreeGrafter"/>
</dbReference>
<dbReference type="InterPro" id="IPR027417">
    <property type="entry name" value="P-loop_NTPase"/>
</dbReference>
<evidence type="ECO:0000256" key="1">
    <source>
        <dbReference type="ARBA" id="ARBA00022741"/>
    </source>
</evidence>
<proteinExistence type="predicted"/>
<protein>
    <submittedName>
        <fullName evidence="8">Uncharacterized protein</fullName>
    </submittedName>
</protein>
<dbReference type="InterPro" id="IPR025696">
    <property type="entry name" value="Beta-barrel_MTR4"/>
</dbReference>
<dbReference type="GO" id="GO:0004386">
    <property type="term" value="F:helicase activity"/>
    <property type="evidence" value="ECO:0007669"/>
    <property type="project" value="UniProtKB-KW"/>
</dbReference>
<feature type="domain" description="Exosome RNA helicase MTR4-like beta-barrel" evidence="7">
    <location>
        <begin position="296"/>
        <end position="466"/>
    </location>
</feature>
<feature type="compositionally biased region" description="Polar residues" evidence="5">
    <location>
        <begin position="22"/>
        <end position="34"/>
    </location>
</feature>
<evidence type="ECO:0000313" key="9">
    <source>
        <dbReference type="Proteomes" id="UP000541444"/>
    </source>
</evidence>
<dbReference type="GO" id="GO:0003676">
    <property type="term" value="F:nucleic acid binding"/>
    <property type="evidence" value="ECO:0007669"/>
    <property type="project" value="InterPro"/>
</dbReference>
<accession>A0A7J7MGV8</accession>
<dbReference type="Gene3D" id="2.40.30.300">
    <property type="match status" value="1"/>
</dbReference>
<feature type="region of interest" description="Disordered" evidence="5">
    <location>
        <begin position="1"/>
        <end position="34"/>
    </location>
</feature>
<evidence type="ECO:0000256" key="4">
    <source>
        <dbReference type="ARBA" id="ARBA00022840"/>
    </source>
</evidence>
<evidence type="ECO:0000259" key="7">
    <source>
        <dbReference type="Pfam" id="PF13234"/>
    </source>
</evidence>
<evidence type="ECO:0000256" key="2">
    <source>
        <dbReference type="ARBA" id="ARBA00022801"/>
    </source>
</evidence>
<dbReference type="InterPro" id="IPR050699">
    <property type="entry name" value="RNA-DNA_Helicase"/>
</dbReference>
<dbReference type="Gene3D" id="3.40.50.300">
    <property type="entry name" value="P-loop containing nucleotide triphosphate hydrolases"/>
    <property type="match status" value="2"/>
</dbReference>
<dbReference type="InterPro" id="IPR011545">
    <property type="entry name" value="DEAD/DEAH_box_helicase_dom"/>
</dbReference>
<evidence type="ECO:0000256" key="3">
    <source>
        <dbReference type="ARBA" id="ARBA00022806"/>
    </source>
</evidence>
<comment type="caution">
    <text evidence="8">The sequence shown here is derived from an EMBL/GenBank/DDBJ whole genome shotgun (WGS) entry which is preliminary data.</text>
</comment>
<feature type="domain" description="DEAD/DEAH-box helicase" evidence="6">
    <location>
        <begin position="85"/>
        <end position="154"/>
    </location>
</feature>
<sequence>MEKSPVLGKRKRAGRFRGDIGTKSSFTPNSESEQKQQPNLVQICVHKVVVPIGYASSKDDYVHGTLSNPIFNGTEVKSYPLNLDPFQQVSVECLKRNDPVIVLAHTSTGKTVVVEYTIAMAFRDKRRIFYTFPLKAMSNQKYRELTHEFSDVELMMGDVTISPNHYVFPVDGLGLYLVVDENEQFKEDYFVKLQDTFAKQKKLGDGIKSQNANSSGRIAKNGTSFGGSDIYKIVKFAMGLNMPAKTIVFTSVRKWDGDTHRIIGSGEYIQALPDIGERVSKLKKEVVMLDASREVKKRDGALLAQYGSTYILDSLLHCSPGSSENGSRPRPCPPSSGEKGEMHVVLVQLPLISAPSKIRINVSSDLSPMEAKQSVLLAVQVLATRFPQGFPNLNLVKEYITFPSKSNDKGIQDPEFVKLVNQIEELEKKLFDHPLQKSSQDKQQIKCFQRKAVVNHEIQQSKLEMRESQVQ</sequence>
<evidence type="ECO:0000256" key="5">
    <source>
        <dbReference type="SAM" id="MobiDB-lite"/>
    </source>
</evidence>
<dbReference type="GO" id="GO:0016787">
    <property type="term" value="F:hydrolase activity"/>
    <property type="evidence" value="ECO:0007669"/>
    <property type="project" value="UniProtKB-KW"/>
</dbReference>
<keyword evidence="2" id="KW-0378">Hydrolase</keyword>
<dbReference type="Pfam" id="PF13234">
    <property type="entry name" value="MTR4_beta-barrel"/>
    <property type="match status" value="1"/>
</dbReference>